<dbReference type="Pfam" id="PF01740">
    <property type="entry name" value="STAS"/>
    <property type="match status" value="1"/>
</dbReference>
<feature type="transmembrane region" description="Helical" evidence="5">
    <location>
        <begin position="127"/>
        <end position="150"/>
    </location>
</feature>
<dbReference type="EMBL" id="JBHSWE010000001">
    <property type="protein sequence ID" value="MFC6668703.1"/>
    <property type="molecule type" value="Genomic_DNA"/>
</dbReference>
<dbReference type="Pfam" id="PF00916">
    <property type="entry name" value="Sulfate_transp"/>
    <property type="match status" value="2"/>
</dbReference>
<evidence type="ECO:0000259" key="6">
    <source>
        <dbReference type="PROSITE" id="PS50801"/>
    </source>
</evidence>
<dbReference type="Gene3D" id="3.30.750.24">
    <property type="entry name" value="STAS domain"/>
    <property type="match status" value="1"/>
</dbReference>
<keyword evidence="3 5" id="KW-1133">Transmembrane helix</keyword>
<evidence type="ECO:0000256" key="3">
    <source>
        <dbReference type="ARBA" id="ARBA00022989"/>
    </source>
</evidence>
<keyword evidence="8" id="KW-1185">Reference proteome</keyword>
<accession>A0ABW1ZU38</accession>
<feature type="domain" description="STAS" evidence="6">
    <location>
        <begin position="442"/>
        <end position="555"/>
    </location>
</feature>
<evidence type="ECO:0000313" key="7">
    <source>
        <dbReference type="EMBL" id="MFC6668703.1"/>
    </source>
</evidence>
<dbReference type="InterPro" id="IPR036513">
    <property type="entry name" value="STAS_dom_sf"/>
</dbReference>
<organism evidence="7 8">
    <name type="scientific">Marinobacterium aestuariivivens</name>
    <dbReference type="NCBI Taxonomy" id="1698799"/>
    <lineage>
        <taxon>Bacteria</taxon>
        <taxon>Pseudomonadati</taxon>
        <taxon>Pseudomonadota</taxon>
        <taxon>Gammaproteobacteria</taxon>
        <taxon>Oceanospirillales</taxon>
        <taxon>Oceanospirillaceae</taxon>
        <taxon>Marinobacterium</taxon>
    </lineage>
</organism>
<feature type="transmembrane region" description="Helical" evidence="5">
    <location>
        <begin position="101"/>
        <end position="120"/>
    </location>
</feature>
<feature type="transmembrane region" description="Helical" evidence="5">
    <location>
        <begin position="385"/>
        <end position="416"/>
    </location>
</feature>
<keyword evidence="2 5" id="KW-0812">Transmembrane</keyword>
<dbReference type="InterPro" id="IPR001902">
    <property type="entry name" value="SLC26A/SulP_fam"/>
</dbReference>
<dbReference type="PROSITE" id="PS50801">
    <property type="entry name" value="STAS"/>
    <property type="match status" value="1"/>
</dbReference>
<dbReference type="SUPFAM" id="SSF52091">
    <property type="entry name" value="SpoIIaa-like"/>
    <property type="match status" value="1"/>
</dbReference>
<proteinExistence type="predicted"/>
<feature type="transmembrane region" description="Helical" evidence="5">
    <location>
        <begin position="254"/>
        <end position="274"/>
    </location>
</feature>
<name>A0ABW1ZU38_9GAMM</name>
<feature type="transmembrane region" description="Helical" evidence="5">
    <location>
        <begin position="27"/>
        <end position="48"/>
    </location>
</feature>
<gene>
    <name evidence="7" type="ORF">ACFQDL_00160</name>
</gene>
<dbReference type="InterPro" id="IPR011547">
    <property type="entry name" value="SLC26A/SulP_dom"/>
</dbReference>
<evidence type="ECO:0000256" key="5">
    <source>
        <dbReference type="SAM" id="Phobius"/>
    </source>
</evidence>
<reference evidence="8" key="1">
    <citation type="journal article" date="2019" name="Int. J. Syst. Evol. Microbiol.">
        <title>The Global Catalogue of Microorganisms (GCM) 10K type strain sequencing project: providing services to taxonomists for standard genome sequencing and annotation.</title>
        <authorList>
            <consortium name="The Broad Institute Genomics Platform"/>
            <consortium name="The Broad Institute Genome Sequencing Center for Infectious Disease"/>
            <person name="Wu L."/>
            <person name="Ma J."/>
        </authorList>
    </citation>
    <scope>NUCLEOTIDE SEQUENCE [LARGE SCALE GENOMIC DNA]</scope>
    <source>
        <strain evidence="8">NBRC 111756</strain>
    </source>
</reference>
<keyword evidence="4 5" id="KW-0472">Membrane</keyword>
<dbReference type="InterPro" id="IPR002645">
    <property type="entry name" value="STAS_dom"/>
</dbReference>
<evidence type="ECO:0000313" key="8">
    <source>
        <dbReference type="Proteomes" id="UP001596422"/>
    </source>
</evidence>
<dbReference type="RefSeq" id="WP_379907239.1">
    <property type="nucleotide sequence ID" value="NZ_JBHSWE010000001.1"/>
</dbReference>
<dbReference type="PANTHER" id="PTHR11814">
    <property type="entry name" value="SULFATE TRANSPORTER"/>
    <property type="match status" value="1"/>
</dbReference>
<protein>
    <submittedName>
        <fullName evidence="7">SulP family inorganic anion transporter</fullName>
    </submittedName>
</protein>
<evidence type="ECO:0000256" key="2">
    <source>
        <dbReference type="ARBA" id="ARBA00022692"/>
    </source>
</evidence>
<dbReference type="Proteomes" id="UP001596422">
    <property type="component" value="Unassembled WGS sequence"/>
</dbReference>
<evidence type="ECO:0000256" key="4">
    <source>
        <dbReference type="ARBA" id="ARBA00023136"/>
    </source>
</evidence>
<comment type="caution">
    <text evidence="7">The sequence shown here is derived from an EMBL/GenBank/DDBJ whole genome shotgun (WGS) entry which is preliminary data.</text>
</comment>
<comment type="subcellular location">
    <subcellularLocation>
        <location evidence="1">Membrane</location>
        <topology evidence="1">Multi-pass membrane protein</topology>
    </subcellularLocation>
</comment>
<evidence type="ECO:0000256" key="1">
    <source>
        <dbReference type="ARBA" id="ARBA00004141"/>
    </source>
</evidence>
<sequence length="598" mass="63551">MKPRLNTLLPVLNWRDRITPANLRADLMASVTNAAVALPQGVAFAIIAGLPPEYGLYASMVTAFVAAFFGSSMVMISGPTTALSAILFASLVSLAEPGSAYYIELALLVTLLVGVFQLAAGIARLGALVAFVSHSVITGFTAAAALLIAVSQLGVALGLELEGGHGIRPAGARACRHRRYRTAGSSHCRHDAAAGGRAANALSPLAGLSDCAGGRQPAGMGAGRGRAGCRHDRTLPSVFPVFHLPDVSAGDVRVLAPGAAAIALVGLLEAISIGRAFALRRGERFDANQEIIGQGLSNLGGGFFQCYVGSGSFTKSGVNAEAGARTPLATMLSCILLALILLLVAPLVAYIPTPAIAGLILYVAWRLIDFREFGRVFRSSRPETMILLLTLTAGLLIKLDFSIYVGVIASFAVFIFNSSRAVLRATAPTPGRAGRRYFRNAERHNLTECPQMLVVRLDGPLFFGSVDYVEQQFRLLELTKPDQKHIVFYLKGMGTMDLAGADLLRHEIRAARARGGSFRIALALPLLEQLRRFHVVDELGEENIYISKAEALEDAIYGLDYGICAHCTKRIWLECENLPGAGLIASDREGVSEDAEAP</sequence>
<dbReference type="CDD" id="cd07042">
    <property type="entry name" value="STAS_SulP_like_sulfate_transporter"/>
    <property type="match status" value="1"/>
</dbReference>
<feature type="transmembrane region" description="Helical" evidence="5">
    <location>
        <begin position="335"/>
        <end position="365"/>
    </location>
</feature>